<dbReference type="GO" id="GO:0160147">
    <property type="term" value="F:tRNA pseudouridine(38-40) synthase activity"/>
    <property type="evidence" value="ECO:0007669"/>
    <property type="project" value="UniProtKB-EC"/>
</dbReference>
<keyword evidence="3 4" id="KW-0413">Isomerase</keyword>
<dbReference type="InterPro" id="IPR020097">
    <property type="entry name" value="PsdUridine_synth_TruA_a/b_dom"/>
</dbReference>
<feature type="domain" description="Pseudouridine synthase I TruA alpha/beta" evidence="8">
    <location>
        <begin position="137"/>
        <end position="234"/>
    </location>
</feature>
<gene>
    <name evidence="4 9" type="primary">truA</name>
    <name evidence="9" type="ORF">C450_15585</name>
</gene>
<dbReference type="Gene3D" id="3.30.70.580">
    <property type="entry name" value="Pseudouridine synthase I, catalytic domain, N-terminal subdomain"/>
    <property type="match status" value="1"/>
</dbReference>
<evidence type="ECO:0000256" key="2">
    <source>
        <dbReference type="ARBA" id="ARBA00022694"/>
    </source>
</evidence>
<comment type="catalytic activity">
    <reaction evidence="4 7">
        <text>uridine(38/39/40) in tRNA = pseudouridine(38/39/40) in tRNA</text>
        <dbReference type="Rhea" id="RHEA:22376"/>
        <dbReference type="Rhea" id="RHEA-COMP:10085"/>
        <dbReference type="Rhea" id="RHEA-COMP:10087"/>
        <dbReference type="ChEBI" id="CHEBI:65314"/>
        <dbReference type="ChEBI" id="CHEBI:65315"/>
        <dbReference type="EC" id="5.4.99.12"/>
    </reaction>
</comment>
<keyword evidence="10" id="KW-1185">Reference proteome</keyword>
<dbReference type="SUPFAM" id="SSF55120">
    <property type="entry name" value="Pseudouridine synthase"/>
    <property type="match status" value="1"/>
</dbReference>
<dbReference type="EMBL" id="AOME01000075">
    <property type="protein sequence ID" value="EMA49985.1"/>
    <property type="molecule type" value="Genomic_DNA"/>
</dbReference>
<evidence type="ECO:0000256" key="3">
    <source>
        <dbReference type="ARBA" id="ARBA00023235"/>
    </source>
</evidence>
<dbReference type="NCBIfam" id="NF000622">
    <property type="entry name" value="PRK00021.3-3"/>
    <property type="match status" value="1"/>
</dbReference>
<accession>M0MZZ7</accession>
<evidence type="ECO:0000256" key="4">
    <source>
        <dbReference type="HAMAP-Rule" id="MF_00171"/>
    </source>
</evidence>
<dbReference type="OrthoDB" id="25720at2157"/>
<dbReference type="GO" id="GO:0003723">
    <property type="term" value="F:RNA binding"/>
    <property type="evidence" value="ECO:0007669"/>
    <property type="project" value="InterPro"/>
</dbReference>
<sequence length="275" mass="29171">MGNDGRGLRAFRVAYDGQPYYGFQRQPDVPTVEDAVFNGLRELDVLDAAADKPPAYAAAGRTDRGVSAVAQTVAFECPEWLTPAALNGELPATIRAWASAEAPAEFHATHDATARTYTYHLHAPAADVDRAREALSVLAGEHDLHNLTLDDSGTVRTLEPAIEPDGEFLVIELRAGGFSRQLVRRIVALVRDVATGAAPLSKIGRVLSPTPLSGPEGVGPAPAAPLVLTDVSYPGLDFHVDSEAATSARSVFEQRRIAAVTEGRVAGSVRDEIGE</sequence>
<dbReference type="PANTHER" id="PTHR11142">
    <property type="entry name" value="PSEUDOURIDYLATE SYNTHASE"/>
    <property type="match status" value="1"/>
</dbReference>
<evidence type="ECO:0000259" key="8">
    <source>
        <dbReference type="Pfam" id="PF01416"/>
    </source>
</evidence>
<comment type="caution">
    <text evidence="9">The sequence shown here is derived from an EMBL/GenBank/DDBJ whole genome shotgun (WGS) entry which is preliminary data.</text>
</comment>
<protein>
    <recommendedName>
        <fullName evidence="4">tRNA pseudouridine synthase A</fullName>
        <ecNumber evidence="4">5.4.99.12</ecNumber>
    </recommendedName>
    <alternativeName>
        <fullName evidence="4">tRNA pseudouridine(38-40) synthase</fullName>
    </alternativeName>
    <alternativeName>
        <fullName evidence="4">tRNA pseudouridylate synthase I</fullName>
    </alternativeName>
    <alternativeName>
        <fullName evidence="4">tRNA-uridine isomerase I</fullName>
    </alternativeName>
</protein>
<evidence type="ECO:0000256" key="7">
    <source>
        <dbReference type="RuleBase" id="RU003792"/>
    </source>
</evidence>
<dbReference type="InterPro" id="IPR001406">
    <property type="entry name" value="PsdUridine_synth_TruA"/>
</dbReference>
<keyword evidence="2 4" id="KW-0819">tRNA processing</keyword>
<dbReference type="InterPro" id="IPR020094">
    <property type="entry name" value="TruA/RsuA/RluB/E/F_N"/>
</dbReference>
<dbReference type="HAMAP" id="MF_00171">
    <property type="entry name" value="TruA"/>
    <property type="match status" value="1"/>
</dbReference>
<dbReference type="Gene3D" id="3.30.70.660">
    <property type="entry name" value="Pseudouridine synthase I, catalytic domain, C-terminal subdomain"/>
    <property type="match status" value="1"/>
</dbReference>
<organism evidence="9 10">
    <name type="scientific">Halococcus salifodinae DSM 8989</name>
    <dbReference type="NCBI Taxonomy" id="1227456"/>
    <lineage>
        <taxon>Archaea</taxon>
        <taxon>Methanobacteriati</taxon>
        <taxon>Methanobacteriota</taxon>
        <taxon>Stenosarchaea group</taxon>
        <taxon>Halobacteria</taxon>
        <taxon>Halobacteriales</taxon>
        <taxon>Halococcaceae</taxon>
        <taxon>Halococcus</taxon>
    </lineage>
</organism>
<dbReference type="EC" id="5.4.99.12" evidence="4"/>
<evidence type="ECO:0000256" key="6">
    <source>
        <dbReference type="PIRSR" id="PIRSR001430-2"/>
    </source>
</evidence>
<dbReference type="Proteomes" id="UP000011625">
    <property type="component" value="Unassembled WGS sequence"/>
</dbReference>
<dbReference type="Pfam" id="PF01416">
    <property type="entry name" value="PseudoU_synth_1"/>
    <property type="match status" value="1"/>
</dbReference>
<dbReference type="AlphaFoldDB" id="M0MZZ7"/>
<dbReference type="STRING" id="1227456.C450_15585"/>
<feature type="binding site" evidence="4 6">
    <location>
        <position position="117"/>
    </location>
    <ligand>
        <name>substrate</name>
    </ligand>
</feature>
<evidence type="ECO:0000256" key="1">
    <source>
        <dbReference type="ARBA" id="ARBA00009375"/>
    </source>
</evidence>
<comment type="function">
    <text evidence="4">Formation of pseudouridine at positions 38, 39 and 40 in the anticodon stem and loop of transfer RNAs.</text>
</comment>
<comment type="caution">
    <text evidence="4">Lacks conserved residue(s) required for the propagation of feature annotation.</text>
</comment>
<dbReference type="RefSeq" id="WP_005044877.1">
    <property type="nucleotide sequence ID" value="NZ_AOME01000075.1"/>
</dbReference>
<proteinExistence type="inferred from homology"/>
<evidence type="ECO:0000256" key="5">
    <source>
        <dbReference type="PIRSR" id="PIRSR001430-1"/>
    </source>
</evidence>
<dbReference type="PIRSF" id="PIRSF001430">
    <property type="entry name" value="tRNA_psdUrid_synth"/>
    <property type="match status" value="1"/>
</dbReference>
<feature type="active site" description="Nucleophile" evidence="4 5">
    <location>
        <position position="63"/>
    </location>
</feature>
<dbReference type="InterPro" id="IPR020103">
    <property type="entry name" value="PsdUridine_synth_cat_dom_sf"/>
</dbReference>
<dbReference type="PANTHER" id="PTHR11142:SF0">
    <property type="entry name" value="TRNA PSEUDOURIDINE SYNTHASE-LIKE 1"/>
    <property type="match status" value="1"/>
</dbReference>
<evidence type="ECO:0000313" key="9">
    <source>
        <dbReference type="EMBL" id="EMA49985.1"/>
    </source>
</evidence>
<dbReference type="InterPro" id="IPR020095">
    <property type="entry name" value="PsdUridine_synth_TruA_C"/>
</dbReference>
<reference evidence="9 10" key="1">
    <citation type="journal article" date="2014" name="PLoS Genet.">
        <title>Phylogenetically driven sequencing of extremely halophilic archaea reveals strategies for static and dynamic osmo-response.</title>
        <authorList>
            <person name="Becker E.A."/>
            <person name="Seitzer P.M."/>
            <person name="Tritt A."/>
            <person name="Larsen D."/>
            <person name="Krusor M."/>
            <person name="Yao A.I."/>
            <person name="Wu D."/>
            <person name="Madern D."/>
            <person name="Eisen J.A."/>
            <person name="Darling A.E."/>
            <person name="Facciotti M.T."/>
        </authorList>
    </citation>
    <scope>NUCLEOTIDE SEQUENCE [LARGE SCALE GENOMIC DNA]</scope>
    <source>
        <strain evidence="9 10">DSM 8989</strain>
    </source>
</reference>
<name>M0MZZ7_9EURY</name>
<dbReference type="GO" id="GO:0031119">
    <property type="term" value="P:tRNA pseudouridine synthesis"/>
    <property type="evidence" value="ECO:0007669"/>
    <property type="project" value="UniProtKB-UniRule"/>
</dbReference>
<comment type="similarity">
    <text evidence="1 4 7">Belongs to the tRNA pseudouridine synthase TruA family.</text>
</comment>
<evidence type="ECO:0000313" key="10">
    <source>
        <dbReference type="Proteomes" id="UP000011625"/>
    </source>
</evidence>
<dbReference type="PATRIC" id="fig|1227456.3.peg.3160"/>